<comment type="similarity">
    <text evidence="1 3">Belongs to the short-chain dehydrogenases/reductases (SDR) family.</text>
</comment>
<organism evidence="5 6">
    <name type="scientific">Streptomyces luteireticuli</name>
    <dbReference type="NCBI Taxonomy" id="173858"/>
    <lineage>
        <taxon>Bacteria</taxon>
        <taxon>Bacillati</taxon>
        <taxon>Actinomycetota</taxon>
        <taxon>Actinomycetes</taxon>
        <taxon>Kitasatosporales</taxon>
        <taxon>Streptomycetaceae</taxon>
        <taxon>Streptomyces</taxon>
    </lineage>
</organism>
<feature type="domain" description="Ketoreductase" evidence="4">
    <location>
        <begin position="17"/>
        <end position="220"/>
    </location>
</feature>
<dbReference type="CDD" id="cd05233">
    <property type="entry name" value="SDR_c"/>
    <property type="match status" value="1"/>
</dbReference>
<gene>
    <name evidence="5" type="ORF">GCM10010357_13830</name>
</gene>
<dbReference type="InterPro" id="IPR057326">
    <property type="entry name" value="KR_dom"/>
</dbReference>
<comment type="caution">
    <text evidence="5">The sequence shown here is derived from an EMBL/GenBank/DDBJ whole genome shotgun (WGS) entry which is preliminary data.</text>
</comment>
<evidence type="ECO:0000256" key="1">
    <source>
        <dbReference type="ARBA" id="ARBA00006484"/>
    </source>
</evidence>
<reference evidence="6" key="1">
    <citation type="journal article" date="2019" name="Int. J. Syst. Evol. Microbiol.">
        <title>The Global Catalogue of Microorganisms (GCM) 10K type strain sequencing project: providing services to taxonomists for standard genome sequencing and annotation.</title>
        <authorList>
            <consortium name="The Broad Institute Genomics Platform"/>
            <consortium name="The Broad Institute Genome Sequencing Center for Infectious Disease"/>
            <person name="Wu L."/>
            <person name="Ma J."/>
        </authorList>
    </citation>
    <scope>NUCLEOTIDE SEQUENCE [LARGE SCALE GENOMIC DNA]</scope>
    <source>
        <strain evidence="6">JCM 4788</strain>
    </source>
</reference>
<proteinExistence type="inferred from homology"/>
<dbReference type="PANTHER" id="PTHR44196:SF1">
    <property type="entry name" value="DEHYDROGENASE_REDUCTASE SDR FAMILY MEMBER 7B"/>
    <property type="match status" value="1"/>
</dbReference>
<dbReference type="PANTHER" id="PTHR44196">
    <property type="entry name" value="DEHYDROGENASE/REDUCTASE SDR FAMILY MEMBER 7B"/>
    <property type="match status" value="1"/>
</dbReference>
<dbReference type="SUPFAM" id="SSF51735">
    <property type="entry name" value="NAD(P)-binding Rossmann-fold domains"/>
    <property type="match status" value="1"/>
</dbReference>
<evidence type="ECO:0000313" key="5">
    <source>
        <dbReference type="EMBL" id="GAA0394160.1"/>
    </source>
</evidence>
<evidence type="ECO:0000313" key="6">
    <source>
        <dbReference type="Proteomes" id="UP001500879"/>
    </source>
</evidence>
<accession>A0ABP3I8U4</accession>
<dbReference type="SMART" id="SM00822">
    <property type="entry name" value="PKS_KR"/>
    <property type="match status" value="1"/>
</dbReference>
<sequence length="288" mass="30111">MGSARANTPGAGAGGARVVVVTGAGHGIGRAVALRLAEERCLLVLADIDRKAVDTLAAALGDRHMAAPLDVTCAAAVQDLARDVRDRFGRLDVWINNAGLLPQGLLMEQGLSVLEATWEVNVAGVLHGCRAALGVMLPQRSGHIVNIASVCALRPLPGLALYSATKAAVRALSHALRREVSGHGIGVSAVLPHLTTTRASAGLRRPRMFPALRPAQVADAVAAVLHRPCAQRVVPRRLGWLLAGAEMCPERVRDTAEAWLGADRTSLGADRAARTSYEAELPGGAHHD</sequence>
<protein>
    <submittedName>
        <fullName evidence="5">SDR family oxidoreductase</fullName>
    </submittedName>
</protein>
<dbReference type="PROSITE" id="PS00061">
    <property type="entry name" value="ADH_SHORT"/>
    <property type="match status" value="1"/>
</dbReference>
<dbReference type="PRINTS" id="PR00081">
    <property type="entry name" value="GDHRDH"/>
</dbReference>
<evidence type="ECO:0000256" key="3">
    <source>
        <dbReference type="RuleBase" id="RU000363"/>
    </source>
</evidence>
<dbReference type="Gene3D" id="3.40.50.720">
    <property type="entry name" value="NAD(P)-binding Rossmann-like Domain"/>
    <property type="match status" value="1"/>
</dbReference>
<name>A0ABP3I8U4_9ACTN</name>
<keyword evidence="2" id="KW-0560">Oxidoreductase</keyword>
<dbReference type="InterPro" id="IPR002347">
    <property type="entry name" value="SDR_fam"/>
</dbReference>
<dbReference type="InterPro" id="IPR020904">
    <property type="entry name" value="Sc_DH/Rdtase_CS"/>
</dbReference>
<evidence type="ECO:0000259" key="4">
    <source>
        <dbReference type="SMART" id="SM00822"/>
    </source>
</evidence>
<dbReference type="Pfam" id="PF00106">
    <property type="entry name" value="adh_short"/>
    <property type="match status" value="1"/>
</dbReference>
<dbReference type="InterPro" id="IPR036291">
    <property type="entry name" value="NAD(P)-bd_dom_sf"/>
</dbReference>
<dbReference type="PRINTS" id="PR00080">
    <property type="entry name" value="SDRFAMILY"/>
</dbReference>
<dbReference type="Proteomes" id="UP001500879">
    <property type="component" value="Unassembled WGS sequence"/>
</dbReference>
<dbReference type="EMBL" id="BAAABX010000012">
    <property type="protein sequence ID" value="GAA0394160.1"/>
    <property type="molecule type" value="Genomic_DNA"/>
</dbReference>
<evidence type="ECO:0000256" key="2">
    <source>
        <dbReference type="ARBA" id="ARBA00023002"/>
    </source>
</evidence>
<keyword evidence="6" id="KW-1185">Reference proteome</keyword>